<evidence type="ECO:0000256" key="3">
    <source>
        <dbReference type="ARBA" id="ARBA00022723"/>
    </source>
</evidence>
<dbReference type="InterPro" id="IPR005950">
    <property type="entry name" value="ModA"/>
</dbReference>
<dbReference type="GO" id="GO:1901359">
    <property type="term" value="F:tungstate binding"/>
    <property type="evidence" value="ECO:0007669"/>
    <property type="project" value="UniProtKB-ARBA"/>
</dbReference>
<comment type="caution">
    <text evidence="8">The sequence shown here is derived from an EMBL/GenBank/DDBJ whole genome shotgun (WGS) entry which is preliminary data.</text>
</comment>
<comment type="similarity">
    <text evidence="1">Belongs to the bacterial solute-binding protein ModA family.</text>
</comment>
<feature type="binding site" evidence="6">
    <location>
        <position position="60"/>
    </location>
    <ligand>
        <name>molybdate</name>
        <dbReference type="ChEBI" id="CHEBI:36264"/>
    </ligand>
</feature>
<dbReference type="AlphaFoldDB" id="A0A8J7FCG6"/>
<dbReference type="PANTHER" id="PTHR30632">
    <property type="entry name" value="MOLYBDATE-BINDING PERIPLASMIC PROTEIN"/>
    <property type="match status" value="1"/>
</dbReference>
<feature type="binding site" evidence="6">
    <location>
        <position position="170"/>
    </location>
    <ligand>
        <name>molybdate</name>
        <dbReference type="ChEBI" id="CHEBI:36264"/>
    </ligand>
</feature>
<dbReference type="InterPro" id="IPR044084">
    <property type="entry name" value="AvModA-like_subst-bd"/>
</dbReference>
<dbReference type="NCBIfam" id="TIGR01256">
    <property type="entry name" value="modA"/>
    <property type="match status" value="1"/>
</dbReference>
<evidence type="ECO:0000256" key="6">
    <source>
        <dbReference type="PIRSR" id="PIRSR004846-1"/>
    </source>
</evidence>
<keyword evidence="3 6" id="KW-0479">Metal-binding</keyword>
<evidence type="ECO:0000256" key="4">
    <source>
        <dbReference type="ARBA" id="ARBA00022729"/>
    </source>
</evidence>
<feature type="signal peptide" evidence="7">
    <location>
        <begin position="1"/>
        <end position="23"/>
    </location>
</feature>
<dbReference type="InterPro" id="IPR050682">
    <property type="entry name" value="ModA/WtpA"/>
</dbReference>
<dbReference type="Proteomes" id="UP000640333">
    <property type="component" value="Unassembled WGS sequence"/>
</dbReference>
<dbReference type="EMBL" id="JADEYS010000008">
    <property type="protein sequence ID" value="MBE9397522.1"/>
    <property type="molecule type" value="Genomic_DNA"/>
</dbReference>
<dbReference type="PANTHER" id="PTHR30632:SF14">
    <property type="entry name" value="TUNGSTATE_MOLYBDATE_CHROMATE-BINDING PROTEIN MODA"/>
    <property type="match status" value="1"/>
</dbReference>
<protein>
    <submittedName>
        <fullName evidence="8">Molybdate ABC transporter substrate-binding protein</fullName>
    </submittedName>
</protein>
<evidence type="ECO:0000256" key="1">
    <source>
        <dbReference type="ARBA" id="ARBA00009175"/>
    </source>
</evidence>
<name>A0A8J7FCG6_9GAMM</name>
<dbReference type="FunFam" id="3.40.190.10:FF:000035">
    <property type="entry name" value="Molybdate ABC transporter substrate-binding protein"/>
    <property type="match status" value="1"/>
</dbReference>
<evidence type="ECO:0000256" key="7">
    <source>
        <dbReference type="SAM" id="SignalP"/>
    </source>
</evidence>
<evidence type="ECO:0000313" key="9">
    <source>
        <dbReference type="Proteomes" id="UP000640333"/>
    </source>
</evidence>
<keyword evidence="9" id="KW-1185">Reference proteome</keyword>
<dbReference type="CDD" id="cd13539">
    <property type="entry name" value="PBP2_AvModA"/>
    <property type="match status" value="1"/>
</dbReference>
<organism evidence="8 9">
    <name type="scientific">Pontibacterium sinense</name>
    <dbReference type="NCBI Taxonomy" id="2781979"/>
    <lineage>
        <taxon>Bacteria</taxon>
        <taxon>Pseudomonadati</taxon>
        <taxon>Pseudomonadota</taxon>
        <taxon>Gammaproteobacteria</taxon>
        <taxon>Oceanospirillales</taxon>
        <taxon>Oceanospirillaceae</taxon>
        <taxon>Pontibacterium</taxon>
    </lineage>
</organism>
<keyword evidence="4 7" id="KW-0732">Signal</keyword>
<reference evidence="8" key="1">
    <citation type="submission" date="2020-10" db="EMBL/GenBank/DDBJ databases">
        <title>Bacterium isolated from coastal waters sediment.</title>
        <authorList>
            <person name="Chen R.-J."/>
            <person name="Lu D.-C."/>
            <person name="Zhu K.-L."/>
            <person name="Du Z.-J."/>
        </authorList>
    </citation>
    <scope>NUCLEOTIDE SEQUENCE</scope>
    <source>
        <strain evidence="8">N1Y112</strain>
    </source>
</reference>
<sequence>MKRWIYQAVIAVALSVSVVSAHAEQVLVAVAANFTSVMRQLVPPFEQQSGHRVKVSYGSTGKLYAQIQNGAPFELFLAADTLRPQKALREGLAVSDSGFTYAFGRLALWSAKAGLFDQSSGAEYLKQNEYPRLAIANPKTAPYGKAALEFLQQVDVWQDVKTRVVRGDSIAQTFQFVATGNAQLGFVALSQIRGWQGGQGSLWIPAAKEVPSIEQQAVLLHAGADNPAAIAFHAYLKSDQAKGIIKAAGYGVVDK</sequence>
<keyword evidence="2 6" id="KW-0500">Molybdenum</keyword>
<dbReference type="GO" id="GO:0030973">
    <property type="term" value="F:molybdate ion binding"/>
    <property type="evidence" value="ECO:0007669"/>
    <property type="project" value="InterPro"/>
</dbReference>
<dbReference type="Pfam" id="PF13531">
    <property type="entry name" value="SBP_bac_11"/>
    <property type="match status" value="1"/>
</dbReference>
<dbReference type="SUPFAM" id="SSF53850">
    <property type="entry name" value="Periplasmic binding protein-like II"/>
    <property type="match status" value="1"/>
</dbReference>
<proteinExistence type="inferred from homology"/>
<gene>
    <name evidence="8" type="primary">modA</name>
    <name evidence="8" type="ORF">IOQ59_09650</name>
</gene>
<dbReference type="GO" id="GO:0046872">
    <property type="term" value="F:metal ion binding"/>
    <property type="evidence" value="ECO:0007669"/>
    <property type="project" value="UniProtKB-KW"/>
</dbReference>
<dbReference type="RefSeq" id="WP_193953077.1">
    <property type="nucleotide sequence ID" value="NZ_JADEYS010000008.1"/>
</dbReference>
<evidence type="ECO:0000256" key="5">
    <source>
        <dbReference type="ARBA" id="ARBA00062515"/>
    </source>
</evidence>
<accession>A0A8J7FCG6</accession>
<feature type="chain" id="PRO_5035328515" evidence="7">
    <location>
        <begin position="24"/>
        <end position="255"/>
    </location>
</feature>
<dbReference type="PIRSF" id="PIRSF004846">
    <property type="entry name" value="ModA"/>
    <property type="match status" value="1"/>
</dbReference>
<evidence type="ECO:0000256" key="2">
    <source>
        <dbReference type="ARBA" id="ARBA00022505"/>
    </source>
</evidence>
<dbReference type="Gene3D" id="3.40.190.10">
    <property type="entry name" value="Periplasmic binding protein-like II"/>
    <property type="match status" value="2"/>
</dbReference>
<dbReference type="GO" id="GO:0015689">
    <property type="term" value="P:molybdate ion transport"/>
    <property type="evidence" value="ECO:0007669"/>
    <property type="project" value="InterPro"/>
</dbReference>
<evidence type="ECO:0000313" key="8">
    <source>
        <dbReference type="EMBL" id="MBE9397522.1"/>
    </source>
</evidence>
<comment type="subunit">
    <text evidence="5">The complex is composed of two ATP-binding proteins (ModC), two transmembrane proteins (ModB) and a solute-binding protein (ModA).</text>
</comment>